<comment type="caution">
    <text evidence="1">The sequence shown here is derived from an EMBL/GenBank/DDBJ whole genome shotgun (WGS) entry which is preliminary data.</text>
</comment>
<evidence type="ECO:0000313" key="1">
    <source>
        <dbReference type="EMBL" id="KAG0592291.1"/>
    </source>
</evidence>
<sequence length="103" mass="11036">MGAYYVTAISVISPTTPVSSPTNNFLPSHVTSGILEVNNMVLYSGVMEGGSYSFQVPLSSGESGQSGRERERFQRSGGMLRRETCALRRKGGCCSAHAVLFVL</sequence>
<proteinExistence type="predicted"/>
<dbReference type="AlphaFoldDB" id="A0A8T0JC58"/>
<gene>
    <name evidence="1" type="ORF">KC19_1G239800</name>
</gene>
<accession>A0A8T0JC58</accession>
<dbReference type="Proteomes" id="UP000822688">
    <property type="component" value="Chromosome 1"/>
</dbReference>
<evidence type="ECO:0000313" key="2">
    <source>
        <dbReference type="Proteomes" id="UP000822688"/>
    </source>
</evidence>
<reference evidence="1" key="1">
    <citation type="submission" date="2020-06" db="EMBL/GenBank/DDBJ databases">
        <title>WGS assembly of Ceratodon purpureus strain R40.</title>
        <authorList>
            <person name="Carey S.B."/>
            <person name="Jenkins J."/>
            <person name="Shu S."/>
            <person name="Lovell J.T."/>
            <person name="Sreedasyam A."/>
            <person name="Maumus F."/>
            <person name="Tiley G.P."/>
            <person name="Fernandez-Pozo N."/>
            <person name="Barry K."/>
            <person name="Chen C."/>
            <person name="Wang M."/>
            <person name="Lipzen A."/>
            <person name="Daum C."/>
            <person name="Saski C.A."/>
            <person name="Payton A.C."/>
            <person name="Mcbreen J.C."/>
            <person name="Conrad R.E."/>
            <person name="Kollar L.M."/>
            <person name="Olsson S."/>
            <person name="Huttunen S."/>
            <person name="Landis J.B."/>
            <person name="Wickett N.J."/>
            <person name="Johnson M.G."/>
            <person name="Rensing S.A."/>
            <person name="Grimwood J."/>
            <person name="Schmutz J."/>
            <person name="Mcdaniel S.F."/>
        </authorList>
    </citation>
    <scope>NUCLEOTIDE SEQUENCE</scope>
    <source>
        <strain evidence="1">R40</strain>
    </source>
</reference>
<organism evidence="1 2">
    <name type="scientific">Ceratodon purpureus</name>
    <name type="common">Fire moss</name>
    <name type="synonym">Dicranum purpureum</name>
    <dbReference type="NCBI Taxonomy" id="3225"/>
    <lineage>
        <taxon>Eukaryota</taxon>
        <taxon>Viridiplantae</taxon>
        <taxon>Streptophyta</taxon>
        <taxon>Embryophyta</taxon>
        <taxon>Bryophyta</taxon>
        <taxon>Bryophytina</taxon>
        <taxon>Bryopsida</taxon>
        <taxon>Dicranidae</taxon>
        <taxon>Pseudoditrichales</taxon>
        <taxon>Ditrichaceae</taxon>
        <taxon>Ceratodon</taxon>
    </lineage>
</organism>
<dbReference type="EMBL" id="CM026421">
    <property type="protein sequence ID" value="KAG0592291.1"/>
    <property type="molecule type" value="Genomic_DNA"/>
</dbReference>
<protein>
    <submittedName>
        <fullName evidence="1">Uncharacterized protein</fullName>
    </submittedName>
</protein>
<keyword evidence="2" id="KW-1185">Reference proteome</keyword>
<name>A0A8T0JC58_CERPU</name>